<reference evidence="17 18" key="1">
    <citation type="submission" date="2018-08" db="EMBL/GenBank/DDBJ databases">
        <title>A genome reference for cultivated species of the human gut microbiota.</title>
        <authorList>
            <person name="Zou Y."/>
            <person name="Xue W."/>
            <person name="Luo G."/>
        </authorList>
    </citation>
    <scope>NUCLEOTIDE SEQUENCE [LARGE SCALE GENOMIC DNA]</scope>
    <source>
        <strain evidence="14 23">AF14-42</strain>
        <strain evidence="13 21">AF17-20</strain>
        <strain evidence="16 20">AM18-14LB</strain>
        <strain evidence="15 22">AM27-46</strain>
        <strain evidence="12 17">TF08-13</strain>
        <strain evidence="11 18">TM04-30</strain>
        <strain evidence="10 19">TM10-17</strain>
    </source>
</reference>
<dbReference type="RefSeq" id="WP_057256555.1">
    <property type="nucleotide sequence ID" value="NZ_CP176641.1"/>
</dbReference>
<evidence type="ECO:0000313" key="22">
    <source>
        <dbReference type="Proteomes" id="UP000284640"/>
    </source>
</evidence>
<evidence type="ECO:0000313" key="19">
    <source>
        <dbReference type="Proteomes" id="UP000263754"/>
    </source>
</evidence>
<dbReference type="InterPro" id="IPR017853">
    <property type="entry name" value="GH"/>
</dbReference>
<evidence type="ECO:0000313" key="17">
    <source>
        <dbReference type="Proteomes" id="UP000260795"/>
    </source>
</evidence>
<dbReference type="PANTHER" id="PTHR30620">
    <property type="entry name" value="PERIPLASMIC BETA-GLUCOSIDASE-RELATED"/>
    <property type="match status" value="1"/>
</dbReference>
<dbReference type="InterPro" id="IPR051915">
    <property type="entry name" value="Cellulose_Degrad_GH3"/>
</dbReference>
<evidence type="ECO:0000313" key="13">
    <source>
        <dbReference type="EMBL" id="RGU40405.1"/>
    </source>
</evidence>
<name>A0A174EJY7_BACUN</name>
<dbReference type="Proteomes" id="UP001213309">
    <property type="component" value="Unassembled WGS sequence"/>
</dbReference>
<evidence type="ECO:0000256" key="7">
    <source>
        <dbReference type="SAM" id="SignalP"/>
    </source>
</evidence>
<dbReference type="InterPro" id="IPR036962">
    <property type="entry name" value="Glyco_hydro_3_N_sf"/>
</dbReference>
<dbReference type="AlphaFoldDB" id="A0A174EJY7"/>
<reference evidence="9" key="2">
    <citation type="submission" date="2022-10" db="EMBL/GenBank/DDBJ databases">
        <title>Human gut microbiome strain richness.</title>
        <authorList>
            <person name="Chen-Liaw A."/>
        </authorList>
    </citation>
    <scope>NUCLEOTIDE SEQUENCE</scope>
    <source>
        <strain evidence="9">1001713st2_A4_1001713B170214_170313</strain>
    </source>
</reference>
<comment type="caution">
    <text evidence="14">The sequence shown here is derived from an EMBL/GenBank/DDBJ whole genome shotgun (WGS) entry which is preliminary data.</text>
</comment>
<dbReference type="GO" id="GO:0008422">
    <property type="term" value="F:beta-glucosidase activity"/>
    <property type="evidence" value="ECO:0007669"/>
    <property type="project" value="UniProtKB-EC"/>
</dbReference>
<keyword evidence="6" id="KW-0326">Glycosidase</keyword>
<dbReference type="Pfam" id="PF00933">
    <property type="entry name" value="Glyco_hydro_3"/>
    <property type="match status" value="1"/>
</dbReference>
<evidence type="ECO:0000256" key="3">
    <source>
        <dbReference type="ARBA" id="ARBA00012744"/>
    </source>
</evidence>
<evidence type="ECO:0000256" key="4">
    <source>
        <dbReference type="ARBA" id="ARBA00022729"/>
    </source>
</evidence>
<dbReference type="SMART" id="SM01217">
    <property type="entry name" value="Fn3_like"/>
    <property type="match status" value="1"/>
</dbReference>
<dbReference type="EMBL" id="QRZC01000014">
    <property type="protein sequence ID" value="RGV41509.1"/>
    <property type="molecule type" value="Genomic_DNA"/>
</dbReference>
<dbReference type="InterPro" id="IPR013783">
    <property type="entry name" value="Ig-like_fold"/>
</dbReference>
<organism evidence="14 23">
    <name type="scientific">Bacteroides uniformis</name>
    <dbReference type="NCBI Taxonomy" id="820"/>
    <lineage>
        <taxon>Bacteria</taxon>
        <taxon>Pseudomonadati</taxon>
        <taxon>Bacteroidota</taxon>
        <taxon>Bacteroidia</taxon>
        <taxon>Bacteroidales</taxon>
        <taxon>Bacteroidaceae</taxon>
        <taxon>Bacteroides</taxon>
    </lineage>
</organism>
<accession>A0A174EJY7</accession>
<evidence type="ECO:0000313" key="20">
    <source>
        <dbReference type="Proteomes" id="UP000283766"/>
    </source>
</evidence>
<dbReference type="GO" id="GO:0009251">
    <property type="term" value="P:glucan catabolic process"/>
    <property type="evidence" value="ECO:0007669"/>
    <property type="project" value="TreeGrafter"/>
</dbReference>
<proteinExistence type="inferred from homology"/>
<dbReference type="Pfam" id="PF01915">
    <property type="entry name" value="Glyco_hydro_3_C"/>
    <property type="match status" value="1"/>
</dbReference>
<evidence type="ECO:0000313" key="18">
    <source>
        <dbReference type="Proteomes" id="UP000260844"/>
    </source>
</evidence>
<dbReference type="SUPFAM" id="SSF51445">
    <property type="entry name" value="(Trans)glycosidases"/>
    <property type="match status" value="1"/>
</dbReference>
<protein>
    <recommendedName>
        <fullName evidence="3">beta-glucosidase</fullName>
        <ecNumber evidence="3">3.2.1.21</ecNumber>
    </recommendedName>
</protein>
<dbReference type="SUPFAM" id="SSF52279">
    <property type="entry name" value="Beta-D-glucan exohydrolase, C-terminal domain"/>
    <property type="match status" value="1"/>
</dbReference>
<evidence type="ECO:0000313" key="12">
    <source>
        <dbReference type="EMBL" id="RGL13902.1"/>
    </source>
</evidence>
<evidence type="ECO:0000256" key="5">
    <source>
        <dbReference type="ARBA" id="ARBA00022801"/>
    </source>
</evidence>
<feature type="chain" id="PRO_5042683070" description="beta-glucosidase" evidence="7">
    <location>
        <begin position="19"/>
        <end position="840"/>
    </location>
</feature>
<dbReference type="EMBL" id="QSPV01000012">
    <property type="protein sequence ID" value="RGJ91709.1"/>
    <property type="molecule type" value="Genomic_DNA"/>
</dbReference>
<evidence type="ECO:0000313" key="11">
    <source>
        <dbReference type="EMBL" id="RGJ91709.1"/>
    </source>
</evidence>
<evidence type="ECO:0000256" key="2">
    <source>
        <dbReference type="ARBA" id="ARBA00005336"/>
    </source>
</evidence>
<dbReference type="PANTHER" id="PTHR30620:SF16">
    <property type="entry name" value="LYSOSOMAL BETA GLUCOSIDASE"/>
    <property type="match status" value="1"/>
</dbReference>
<evidence type="ECO:0000313" key="15">
    <source>
        <dbReference type="EMBL" id="RHE58619.1"/>
    </source>
</evidence>
<dbReference type="Proteomes" id="UP000285343">
    <property type="component" value="Unassembled WGS sequence"/>
</dbReference>
<keyword evidence="4 7" id="KW-0732">Signal</keyword>
<dbReference type="EMBL" id="JAQNSG010000005">
    <property type="protein sequence ID" value="MDC1879579.1"/>
    <property type="molecule type" value="Genomic_DNA"/>
</dbReference>
<evidence type="ECO:0000259" key="8">
    <source>
        <dbReference type="SMART" id="SM01217"/>
    </source>
</evidence>
<dbReference type="Proteomes" id="UP000263754">
    <property type="component" value="Unassembled WGS sequence"/>
</dbReference>
<dbReference type="EMBL" id="QSRK01000012">
    <property type="protein sequence ID" value="RGL13902.1"/>
    <property type="molecule type" value="Genomic_DNA"/>
</dbReference>
<evidence type="ECO:0000313" key="23">
    <source>
        <dbReference type="Proteomes" id="UP000285343"/>
    </source>
</evidence>
<dbReference type="Gene3D" id="2.60.40.10">
    <property type="entry name" value="Immunoglobulins"/>
    <property type="match status" value="1"/>
</dbReference>
<dbReference type="Gene3D" id="3.20.20.300">
    <property type="entry name" value="Glycoside hydrolase, family 3, N-terminal domain"/>
    <property type="match status" value="1"/>
</dbReference>
<evidence type="ECO:0000313" key="14">
    <source>
        <dbReference type="EMBL" id="RGV41509.1"/>
    </source>
</evidence>
<gene>
    <name evidence="16" type="ORF">DW216_12810</name>
    <name evidence="15" type="ORF">DW729_13955</name>
    <name evidence="14" type="ORF">DWW14_11555</name>
    <name evidence="13" type="ORF">DWW83_04955</name>
    <name evidence="12" type="ORF">DXC80_09460</name>
    <name evidence="11" type="ORF">DXD40_14020</name>
    <name evidence="10" type="ORF">DXD90_08745</name>
    <name evidence="9" type="ORF">POZ24_06005</name>
</gene>
<dbReference type="PRINTS" id="PR00133">
    <property type="entry name" value="GLHYDRLASE3"/>
</dbReference>
<evidence type="ECO:0000256" key="1">
    <source>
        <dbReference type="ARBA" id="ARBA00000448"/>
    </source>
</evidence>
<dbReference type="Pfam" id="PF14310">
    <property type="entry name" value="Fn3-like"/>
    <property type="match status" value="1"/>
</dbReference>
<dbReference type="EMBL" id="QSKL01000014">
    <property type="protein sequence ID" value="RHE58619.1"/>
    <property type="molecule type" value="Genomic_DNA"/>
</dbReference>
<dbReference type="Proteomes" id="UP000284640">
    <property type="component" value="Unassembled WGS sequence"/>
</dbReference>
<dbReference type="FunFam" id="2.60.40.10:FF:000495">
    <property type="entry name" value="Periplasmic beta-glucosidase"/>
    <property type="match status" value="1"/>
</dbReference>
<dbReference type="EMBL" id="QSOF01000010">
    <property type="protein sequence ID" value="RGI76415.1"/>
    <property type="molecule type" value="Genomic_DNA"/>
</dbReference>
<keyword evidence="5 9" id="KW-0378">Hydrolase</keyword>
<dbReference type="Proteomes" id="UP000284022">
    <property type="component" value="Unassembled WGS sequence"/>
</dbReference>
<evidence type="ECO:0000313" key="9">
    <source>
        <dbReference type="EMBL" id="MDC1879579.1"/>
    </source>
</evidence>
<dbReference type="Proteomes" id="UP000260795">
    <property type="component" value="Unassembled WGS sequence"/>
</dbReference>
<dbReference type="InterPro" id="IPR001764">
    <property type="entry name" value="Glyco_hydro_3_N"/>
</dbReference>
<dbReference type="EMBL" id="QRJL01000007">
    <property type="protein sequence ID" value="RHH30823.1"/>
    <property type="molecule type" value="Genomic_DNA"/>
</dbReference>
<dbReference type="InterPro" id="IPR036881">
    <property type="entry name" value="Glyco_hydro_3_C_sf"/>
</dbReference>
<comment type="similarity">
    <text evidence="2">Belongs to the glycosyl hydrolase 3 family.</text>
</comment>
<evidence type="ECO:0000313" key="21">
    <source>
        <dbReference type="Proteomes" id="UP000284022"/>
    </source>
</evidence>
<feature type="signal peptide" evidence="7">
    <location>
        <begin position="1"/>
        <end position="18"/>
    </location>
</feature>
<sequence length="840" mass="93584">MRYLFSLLFLLAYGSTVAQQPPMLPRDAAIEAKIEKLLEQMSLDEKIGQMVELEIGMITYRDPRYVVEKLARMSEQELADTLRRFGLDKQHNAAQLALTTPEDKQNREKLMRLYWVSNDIQSKLPFRLDEAALDSVVGKYKVGSILNAPQTTAQTPAMWNQVVKTIQNVSIKHLGIPTVYGLDQMHGTTYSAGGTLFPGAINMAATFNRDLVYKMGEIVAYETRACNVPWIYGPCIDLGRMQAWSRQYESFGEDVFLSSEMGAAALRGMQGDNPNHIDAYHVAGCLKHYFAYGAPYNGLDRSPARLSYEELREKQFAPFLRGIREGALSIMTNSSNVNGVKGTVNREFITDWLKEGLGWDGMVVTDWGDIDGAVTSDRVVPTAKEAIRLAINAGVDMMMVPSQFTYNGLLKELVEEGGVSMERIDDAVRRILRLKHRVGLFEQPNTFAKDYPKFGSEEFAAYSRQAALESIVLLKNDSVDSQSRLLPIKQGTRLLVCGPNANSMRTLNGGWSYTWQGDGADREEFTGHFNTIYEALRNKFGSNHVTLVEGVSYDSKRWAMDHADNIGDAVAAAADNDYVIVCIGENTYAETRGNIADINLSTNQKNLVKALAATGKPIILVLNESRGRAISDIEPLAKAVVHTMLPGNYGGDALAELLAGNENFSGRLPYTYSAQPNAMVNYDYKASEVRETISGVYDYNAKTYEQWWFGAGMSYTTYTYSNLRADKNSFTKDDVLTFTVDVKNTGAMAGKETVMLYASDLYASLMPDNRRLRGFEKIVLAPDESKTVTFRIKASDLAFMGTGKKWTLEAGEFNIACGDQSVNIHCTEDYTWEEENIPDN</sequence>
<dbReference type="Proteomes" id="UP000283766">
    <property type="component" value="Unassembled WGS sequence"/>
</dbReference>
<dbReference type="InterPro" id="IPR026891">
    <property type="entry name" value="Fn3-like"/>
</dbReference>
<evidence type="ECO:0000313" key="16">
    <source>
        <dbReference type="EMBL" id="RHH30823.1"/>
    </source>
</evidence>
<evidence type="ECO:0000313" key="10">
    <source>
        <dbReference type="EMBL" id="RGI76415.1"/>
    </source>
</evidence>
<dbReference type="EC" id="3.2.1.21" evidence="3"/>
<dbReference type="Proteomes" id="UP000260844">
    <property type="component" value="Unassembled WGS sequence"/>
</dbReference>
<dbReference type="InterPro" id="IPR002772">
    <property type="entry name" value="Glyco_hydro_3_C"/>
</dbReference>
<dbReference type="EMBL" id="QRXV01000004">
    <property type="protein sequence ID" value="RGU40405.1"/>
    <property type="molecule type" value="Genomic_DNA"/>
</dbReference>
<evidence type="ECO:0000256" key="6">
    <source>
        <dbReference type="ARBA" id="ARBA00023295"/>
    </source>
</evidence>
<feature type="domain" description="Fibronectin type III-like" evidence="8">
    <location>
        <begin position="752"/>
        <end position="821"/>
    </location>
</feature>
<comment type="catalytic activity">
    <reaction evidence="1">
        <text>Hydrolysis of terminal, non-reducing beta-D-glucosyl residues with release of beta-D-glucose.</text>
        <dbReference type="EC" id="3.2.1.21"/>
    </reaction>
</comment>
<dbReference type="Gene3D" id="3.40.50.1700">
    <property type="entry name" value="Glycoside hydrolase family 3 C-terminal domain"/>
    <property type="match status" value="1"/>
</dbReference>